<comment type="caution">
    <text evidence="1">The sequence shown here is derived from an EMBL/GenBank/DDBJ whole genome shotgun (WGS) entry which is preliminary data.</text>
</comment>
<dbReference type="NCBIfam" id="TIGR01509">
    <property type="entry name" value="HAD-SF-IA-v3"/>
    <property type="match status" value="1"/>
</dbReference>
<dbReference type="AlphaFoldDB" id="A0A2W7NF16"/>
<dbReference type="InterPro" id="IPR023214">
    <property type="entry name" value="HAD_sf"/>
</dbReference>
<gene>
    <name evidence="1" type="ORF">LX69_02151</name>
</gene>
<dbReference type="EMBL" id="QKZK01000016">
    <property type="protein sequence ID" value="PZX15314.1"/>
    <property type="molecule type" value="Genomic_DNA"/>
</dbReference>
<name>A0A2W7NF16_9BACT</name>
<dbReference type="Gene3D" id="3.40.50.1000">
    <property type="entry name" value="HAD superfamily/HAD-like"/>
    <property type="match status" value="1"/>
</dbReference>
<dbReference type="InterPro" id="IPR036412">
    <property type="entry name" value="HAD-like_sf"/>
</dbReference>
<dbReference type="PANTHER" id="PTHR43481">
    <property type="entry name" value="FRUCTOSE-1-PHOSPHATE PHOSPHATASE"/>
    <property type="match status" value="1"/>
</dbReference>
<dbReference type="Gene3D" id="1.10.150.240">
    <property type="entry name" value="Putative phosphatase, domain 2"/>
    <property type="match status" value="1"/>
</dbReference>
<dbReference type="InterPro" id="IPR041492">
    <property type="entry name" value="HAD_2"/>
</dbReference>
<dbReference type="InterPro" id="IPR006439">
    <property type="entry name" value="HAD-SF_hydro_IA"/>
</dbReference>
<protein>
    <submittedName>
        <fullName evidence="1">HAD superfamily hydrolase (TIGR01509 family)</fullName>
    </submittedName>
</protein>
<dbReference type="RefSeq" id="WP_111445998.1">
    <property type="nucleotide sequence ID" value="NZ_QKZK01000016.1"/>
</dbReference>
<proteinExistence type="predicted"/>
<evidence type="ECO:0000313" key="2">
    <source>
        <dbReference type="Proteomes" id="UP000249239"/>
    </source>
</evidence>
<organism evidence="1 2">
    <name type="scientific">Breznakibacter xylanolyticus</name>
    <dbReference type="NCBI Taxonomy" id="990"/>
    <lineage>
        <taxon>Bacteria</taxon>
        <taxon>Pseudomonadati</taxon>
        <taxon>Bacteroidota</taxon>
        <taxon>Bacteroidia</taxon>
        <taxon>Marinilabiliales</taxon>
        <taxon>Marinilabiliaceae</taxon>
        <taxon>Breznakibacter</taxon>
    </lineage>
</organism>
<reference evidence="1 2" key="1">
    <citation type="submission" date="2018-06" db="EMBL/GenBank/DDBJ databases">
        <title>Genomic Encyclopedia of Archaeal and Bacterial Type Strains, Phase II (KMG-II): from individual species to whole genera.</title>
        <authorList>
            <person name="Goeker M."/>
        </authorList>
    </citation>
    <scope>NUCLEOTIDE SEQUENCE [LARGE SCALE GENOMIC DNA]</scope>
    <source>
        <strain evidence="1 2">DSM 6779</strain>
    </source>
</reference>
<dbReference type="OrthoDB" id="9797743at2"/>
<dbReference type="SUPFAM" id="SSF56784">
    <property type="entry name" value="HAD-like"/>
    <property type="match status" value="1"/>
</dbReference>
<dbReference type="GO" id="GO:0050308">
    <property type="term" value="F:sugar-phosphatase activity"/>
    <property type="evidence" value="ECO:0007669"/>
    <property type="project" value="TreeGrafter"/>
</dbReference>
<dbReference type="InterPro" id="IPR051806">
    <property type="entry name" value="HAD-like_SPP"/>
</dbReference>
<dbReference type="Pfam" id="PF13419">
    <property type="entry name" value="HAD_2"/>
    <property type="match status" value="1"/>
</dbReference>
<dbReference type="PANTHER" id="PTHR43481:SF4">
    <property type="entry name" value="GLYCEROL-1-PHOSPHATE PHOSPHOHYDROLASE 1-RELATED"/>
    <property type="match status" value="1"/>
</dbReference>
<dbReference type="Proteomes" id="UP000249239">
    <property type="component" value="Unassembled WGS sequence"/>
</dbReference>
<dbReference type="InterPro" id="IPR023198">
    <property type="entry name" value="PGP-like_dom2"/>
</dbReference>
<keyword evidence="2" id="KW-1185">Reference proteome</keyword>
<keyword evidence="1" id="KW-0378">Hydrolase</keyword>
<dbReference type="SFLD" id="SFLDS00003">
    <property type="entry name" value="Haloacid_Dehalogenase"/>
    <property type="match status" value="1"/>
</dbReference>
<evidence type="ECO:0000313" key="1">
    <source>
        <dbReference type="EMBL" id="PZX15314.1"/>
    </source>
</evidence>
<accession>A0A2W7NF16</accession>
<sequence>MKLTVHPNTKGLIFDLDGTLIASIALHYKAYLKALEPYNVRFDMAYMFSFTGKPTVQCCEQIINDFGLPMTPEALKEKQEALFMEHIHNIEVIEPVMNVVREHQGKIPMGIATGSDRAVVDLILEKTGIGQYMSAVVTCDDVTHPKPHPETFAKCAHLLGVDPHTCMAFEDGDHGMTAAREAGMKVVDVKPFYDKPLWNLNN</sequence>
<dbReference type="CDD" id="cd07505">
    <property type="entry name" value="HAD_BPGM-like"/>
    <property type="match status" value="1"/>
</dbReference>
<dbReference type="SFLD" id="SFLDG01129">
    <property type="entry name" value="C1.5:_HAD__Beta-PGM__Phosphata"/>
    <property type="match status" value="1"/>
</dbReference>